<proteinExistence type="predicted"/>
<comment type="caution">
    <text evidence="1">The sequence shown here is derived from an EMBL/GenBank/DDBJ whole genome shotgun (WGS) entry which is preliminary data.</text>
</comment>
<dbReference type="AlphaFoldDB" id="A0AAD5YTJ5"/>
<protein>
    <submittedName>
        <fullName evidence="1">Uncharacterized protein</fullName>
    </submittedName>
</protein>
<reference evidence="1" key="1">
    <citation type="submission" date="2022-07" db="EMBL/GenBank/DDBJ databases">
        <title>Genome Sequence of Leucocoprinus birnbaumii.</title>
        <authorList>
            <person name="Buettner E."/>
        </authorList>
    </citation>
    <scope>NUCLEOTIDE SEQUENCE</scope>
    <source>
        <strain evidence="1">VT141</strain>
    </source>
</reference>
<sequence length="626" mass="70627">MPEHLKKPQKLPNWTQALRHGLGVGEDMNNEIMKLVGPLVSTHLNLGVTFGKQKSEHVSYICTQIQRAHPTLKGYEDNWVSKLIMKTYKGSVVRPENQIEYRNSQLPFMSLLTQSFTAVGGPLQLAVGFARENIKKTLNALCPCSSSHKRKASSDFAHCEKPKRIKVDPMIKPKRALLGEFPAKLMSLICDELDDGDLIALMFASKTFIPSASETFRSRLEEKGIIQHFLGSTKITLSMDLDDNFIALLTEFLCMPRVTIDFDFWALIHLNQTTTLLEDNRCIPATDNLWKALGSRVLENVELVCDDRDPPYRSEEGAYEPVTPVLRASAPIQIHYLELSTAFTQPCCNAMFQPLLRNCFPSILCIHVHQRYRSFGWRTTRLDSLFALWITSDHHIRIDPSFYKSHPRLSSITTVTPFSCLSHTPRSPSRCKLAVANVVQPDLRRLSTSPHIGWKLGKVCALESLEITAREPWDFDEFLDGYHANSAGFCQKVNAMTAVFRGIPASRISETRVEFELPRGVAEHCLALQTERDWDCACFLGAKGVDTLVSVRLQVDDLSEVVYSFIAKLLREFKGVRDVQVSGNTCNTTVDQERIFILGLKENLSVVETVKTHHGTWIMGDAPYLT</sequence>
<dbReference type="EMBL" id="JANIEX010000729">
    <property type="protein sequence ID" value="KAJ3563727.1"/>
    <property type="molecule type" value="Genomic_DNA"/>
</dbReference>
<gene>
    <name evidence="1" type="ORF">NP233_g8755</name>
</gene>
<organism evidence="1 2">
    <name type="scientific">Leucocoprinus birnbaumii</name>
    <dbReference type="NCBI Taxonomy" id="56174"/>
    <lineage>
        <taxon>Eukaryota</taxon>
        <taxon>Fungi</taxon>
        <taxon>Dikarya</taxon>
        <taxon>Basidiomycota</taxon>
        <taxon>Agaricomycotina</taxon>
        <taxon>Agaricomycetes</taxon>
        <taxon>Agaricomycetidae</taxon>
        <taxon>Agaricales</taxon>
        <taxon>Agaricineae</taxon>
        <taxon>Agaricaceae</taxon>
        <taxon>Leucocoprinus</taxon>
    </lineage>
</organism>
<name>A0AAD5YTJ5_9AGAR</name>
<evidence type="ECO:0000313" key="2">
    <source>
        <dbReference type="Proteomes" id="UP001213000"/>
    </source>
</evidence>
<dbReference type="Proteomes" id="UP001213000">
    <property type="component" value="Unassembled WGS sequence"/>
</dbReference>
<accession>A0AAD5YTJ5</accession>
<evidence type="ECO:0000313" key="1">
    <source>
        <dbReference type="EMBL" id="KAJ3563727.1"/>
    </source>
</evidence>
<keyword evidence="2" id="KW-1185">Reference proteome</keyword>